<dbReference type="PANTHER" id="PTHR18870">
    <property type="entry name" value="PROTEIN TAG-278-RELATED"/>
    <property type="match status" value="1"/>
</dbReference>
<dbReference type="InterPro" id="IPR027806">
    <property type="entry name" value="HARBI1_dom"/>
</dbReference>
<dbReference type="EMBL" id="JAOPHQ010003420">
    <property type="protein sequence ID" value="KAK0143319.1"/>
    <property type="molecule type" value="Genomic_DNA"/>
</dbReference>
<keyword evidence="7" id="KW-1185">Reference proteome</keyword>
<accession>A0AA47MNK1</accession>
<protein>
    <submittedName>
        <fullName evidence="6">Protein FAM184A</fullName>
    </submittedName>
</protein>
<evidence type="ECO:0000256" key="4">
    <source>
        <dbReference type="SAM" id="Coils"/>
    </source>
</evidence>
<keyword evidence="2" id="KW-0479">Metal-binding</keyword>
<sequence>MFGNTTIFSNRENASMAGVVGAVDGTHIQIIAPSKDEDVFVNRKKVHSINTQIAFDATFNILDVAKWPAGSTRDPRILMGSGLRREAPCASWVSCWEEIESEKQQHEARLISIRTEEKQRMDKMADDLDQKWTDALREELRLLKEELTEEYEADKQAALAQLSQQNDLEVMSARESWQRKVEDLLEQGSATQNVERAILDQKNKKQICLEPQKNKSLIEALYSGVHITFLISLLKQSLELQLSQSQSALQQLQSQFNQERELLSQQLKELQREHQRREHRLQEAHCCALSTMEEERHHHIMALEERLKQEQREEVQALKEAHRRTLEILRQQSEQELQTLRYELEDEGKAMLASLRSELNHLHATAVEHLKQIHLKENTVANKELENALHHSHEQEQELLGRISDLQVDVCSRSNRITDLDHEIHSLNQTIDTLTRELELKGKEVLRVRSETNHQIRCLSNDLATETVVYYSSRAHEQELGKRHDRALGELSGAHHRETHVMLADFNKAQEVLKDKISALQILLEGTEEKFRNRESRPEDLAAIAELRAMVTERETLVKKLVDDKKFYQLELVNRETGFSKVFNSSANVGVINPLVKVSLSVVSRCRGR</sequence>
<organism evidence="6 7">
    <name type="scientific">Merluccius polli</name>
    <name type="common">Benguela hake</name>
    <name type="synonym">Merluccius cadenati</name>
    <dbReference type="NCBI Taxonomy" id="89951"/>
    <lineage>
        <taxon>Eukaryota</taxon>
        <taxon>Metazoa</taxon>
        <taxon>Chordata</taxon>
        <taxon>Craniata</taxon>
        <taxon>Vertebrata</taxon>
        <taxon>Euteleostomi</taxon>
        <taxon>Actinopterygii</taxon>
        <taxon>Neopterygii</taxon>
        <taxon>Teleostei</taxon>
        <taxon>Neoteleostei</taxon>
        <taxon>Acanthomorphata</taxon>
        <taxon>Zeiogadaria</taxon>
        <taxon>Gadariae</taxon>
        <taxon>Gadiformes</taxon>
        <taxon>Gadoidei</taxon>
        <taxon>Merlucciidae</taxon>
        <taxon>Merluccius</taxon>
    </lineage>
</organism>
<dbReference type="Proteomes" id="UP001174136">
    <property type="component" value="Unassembled WGS sequence"/>
</dbReference>
<evidence type="ECO:0000256" key="3">
    <source>
        <dbReference type="ARBA" id="ARBA00023054"/>
    </source>
</evidence>
<feature type="domain" description="DDE Tnp4" evidence="5">
    <location>
        <begin position="23"/>
        <end position="86"/>
    </location>
</feature>
<feature type="coiled-coil region" evidence="4">
    <location>
        <begin position="235"/>
        <end position="350"/>
    </location>
</feature>
<reference evidence="6" key="1">
    <citation type="journal article" date="2023" name="Front. Mar. Sci.">
        <title>A new Merluccius polli reference genome to investigate the effects of global change in West African waters.</title>
        <authorList>
            <person name="Mateo J.L."/>
            <person name="Blanco-Fernandez C."/>
            <person name="Garcia-Vazquez E."/>
            <person name="Machado-Schiaffino G."/>
        </authorList>
    </citation>
    <scope>NUCLEOTIDE SEQUENCE</scope>
    <source>
        <strain evidence="6">C29</strain>
        <tissue evidence="6">Fin</tissue>
    </source>
</reference>
<evidence type="ECO:0000256" key="1">
    <source>
        <dbReference type="ARBA" id="ARBA00001968"/>
    </source>
</evidence>
<feature type="coiled-coil region" evidence="4">
    <location>
        <begin position="417"/>
        <end position="444"/>
    </location>
</feature>
<gene>
    <name evidence="6" type="primary">FAM184A_2</name>
    <name evidence="6" type="ORF">N1851_018571</name>
</gene>
<comment type="cofactor">
    <cofactor evidence="1">
        <name>a divalent metal cation</name>
        <dbReference type="ChEBI" id="CHEBI:60240"/>
    </cofactor>
</comment>
<keyword evidence="3 4" id="KW-0175">Coiled coil</keyword>
<dbReference type="GO" id="GO:0046872">
    <property type="term" value="F:metal ion binding"/>
    <property type="evidence" value="ECO:0007669"/>
    <property type="project" value="UniProtKB-KW"/>
</dbReference>
<comment type="caution">
    <text evidence="6">The sequence shown here is derived from an EMBL/GenBank/DDBJ whole genome shotgun (WGS) entry which is preliminary data.</text>
</comment>
<evidence type="ECO:0000313" key="6">
    <source>
        <dbReference type="EMBL" id="KAK0143319.1"/>
    </source>
</evidence>
<dbReference type="AlphaFoldDB" id="A0AA47MNK1"/>
<proteinExistence type="predicted"/>
<evidence type="ECO:0000259" key="5">
    <source>
        <dbReference type="Pfam" id="PF13359"/>
    </source>
</evidence>
<evidence type="ECO:0000256" key="2">
    <source>
        <dbReference type="ARBA" id="ARBA00022723"/>
    </source>
</evidence>
<dbReference type="PANTHER" id="PTHR18870:SF10">
    <property type="entry name" value="PROTEIN FAM184A"/>
    <property type="match status" value="1"/>
</dbReference>
<evidence type="ECO:0000313" key="7">
    <source>
        <dbReference type="Proteomes" id="UP001174136"/>
    </source>
</evidence>
<name>A0AA47MNK1_MERPO</name>
<dbReference type="Pfam" id="PF13359">
    <property type="entry name" value="DDE_Tnp_4"/>
    <property type="match status" value="1"/>
</dbReference>